<dbReference type="PIRSF" id="PIRSF002070">
    <property type="entry name" value="SSB"/>
    <property type="match status" value="1"/>
</dbReference>
<dbReference type="AlphaFoldDB" id="A0A6H0V3H5"/>
<feature type="compositionally biased region" description="Polar residues" evidence="4">
    <location>
        <begin position="128"/>
        <end position="161"/>
    </location>
</feature>
<dbReference type="GO" id="GO:0009295">
    <property type="term" value="C:nucleoid"/>
    <property type="evidence" value="ECO:0007669"/>
    <property type="project" value="TreeGrafter"/>
</dbReference>
<sequence>MNKVILIGRTTSNAVLNYTNSQVPYARVSLAINREYYGRSSNSNNEVTDFIPLVGWNGTADLMANRIPKGTLVAVEGSLYSNTYRSNQTNTLVRSYEVNVERIRILENRQSINERLGNSGDNSSLNNFQRNTFTPKTTNNQAQNSFGTPSVTFNEEVSQSSEIDHQLGEHFSSEDDL</sequence>
<reference evidence="5 6" key="1">
    <citation type="submission" date="2019-12" db="EMBL/GenBank/DDBJ databases">
        <title>Sequencing and analysis of the whole genome of Mycoplasma gallinaceum strain Peacock20181011.</title>
        <authorList>
            <person name="Liu X."/>
            <person name="Qin Z."/>
            <person name="Xu H."/>
        </authorList>
    </citation>
    <scope>NUCLEOTIDE SEQUENCE [LARGE SCALE GENOMIC DNA]</scope>
    <source>
        <strain evidence="5 6">Peacock20181011</strain>
    </source>
</reference>
<feature type="compositionally biased region" description="Basic and acidic residues" evidence="4">
    <location>
        <begin position="162"/>
        <end position="177"/>
    </location>
</feature>
<dbReference type="PANTHER" id="PTHR10302:SF27">
    <property type="entry name" value="SINGLE-STRANDED DNA-BINDING PROTEIN"/>
    <property type="match status" value="1"/>
</dbReference>
<accession>A0A6H0V3H5</accession>
<proteinExistence type="inferred from homology"/>
<protein>
    <recommendedName>
        <fullName evidence="2 3">Single-stranded DNA-binding protein</fullName>
        <shortName evidence="2">SSB</shortName>
    </recommendedName>
</protein>
<dbReference type="Pfam" id="PF00436">
    <property type="entry name" value="SSB"/>
    <property type="match status" value="1"/>
</dbReference>
<dbReference type="InterPro" id="IPR000424">
    <property type="entry name" value="Primosome_PriB/ssb"/>
</dbReference>
<feature type="region of interest" description="Disordered" evidence="4">
    <location>
        <begin position="116"/>
        <end position="177"/>
    </location>
</feature>
<name>A0A6H0V3H5_9BACT</name>
<dbReference type="Gene3D" id="2.40.50.140">
    <property type="entry name" value="Nucleic acid-binding proteins"/>
    <property type="match status" value="1"/>
</dbReference>
<comment type="subunit">
    <text evidence="2">Homotetramer.</text>
</comment>
<comment type="caution">
    <text evidence="2">Lacks conserved residue(s) required for the propagation of feature annotation.</text>
</comment>
<gene>
    <name evidence="5" type="primary">ssb</name>
    <name evidence="5" type="ORF">GOQ20_03915</name>
</gene>
<evidence type="ECO:0000313" key="6">
    <source>
        <dbReference type="Proteomes" id="UP000503310"/>
    </source>
</evidence>
<dbReference type="GO" id="GO:0003697">
    <property type="term" value="F:single-stranded DNA binding"/>
    <property type="evidence" value="ECO:0007669"/>
    <property type="project" value="UniProtKB-UniRule"/>
</dbReference>
<organism evidence="5 6">
    <name type="scientific">Mycoplasmopsis gallinacea</name>
    <dbReference type="NCBI Taxonomy" id="29556"/>
    <lineage>
        <taxon>Bacteria</taxon>
        <taxon>Bacillati</taxon>
        <taxon>Mycoplasmatota</taxon>
        <taxon>Mycoplasmoidales</taxon>
        <taxon>Metamycoplasmataceae</taxon>
        <taxon>Mycoplasmopsis</taxon>
    </lineage>
</organism>
<evidence type="ECO:0000313" key="5">
    <source>
        <dbReference type="EMBL" id="QIW62538.1"/>
    </source>
</evidence>
<dbReference type="SUPFAM" id="SSF50249">
    <property type="entry name" value="Nucleic acid-binding proteins"/>
    <property type="match status" value="1"/>
</dbReference>
<dbReference type="RefSeq" id="WP_167845491.1">
    <property type="nucleotide sequence ID" value="NZ_CP047225.1"/>
</dbReference>
<dbReference type="CDD" id="cd04496">
    <property type="entry name" value="SSB_OBF"/>
    <property type="match status" value="1"/>
</dbReference>
<keyword evidence="1 2" id="KW-0238">DNA-binding</keyword>
<evidence type="ECO:0000256" key="4">
    <source>
        <dbReference type="SAM" id="MobiDB-lite"/>
    </source>
</evidence>
<dbReference type="HAMAP" id="MF_00984">
    <property type="entry name" value="SSB"/>
    <property type="match status" value="1"/>
</dbReference>
<dbReference type="Proteomes" id="UP000503310">
    <property type="component" value="Chromosome"/>
</dbReference>
<dbReference type="PROSITE" id="PS50935">
    <property type="entry name" value="SSB"/>
    <property type="match status" value="1"/>
</dbReference>
<dbReference type="PANTHER" id="PTHR10302">
    <property type="entry name" value="SINGLE-STRANDED DNA-BINDING PROTEIN"/>
    <property type="match status" value="1"/>
</dbReference>
<evidence type="ECO:0000256" key="2">
    <source>
        <dbReference type="HAMAP-Rule" id="MF_00984"/>
    </source>
</evidence>
<evidence type="ECO:0000256" key="3">
    <source>
        <dbReference type="PIRNR" id="PIRNR002070"/>
    </source>
</evidence>
<dbReference type="InterPro" id="IPR011344">
    <property type="entry name" value="ssDNA-bd"/>
</dbReference>
<dbReference type="NCBIfam" id="TIGR00621">
    <property type="entry name" value="ssb"/>
    <property type="match status" value="1"/>
</dbReference>
<dbReference type="EMBL" id="CP047225">
    <property type="protein sequence ID" value="QIW62538.1"/>
    <property type="molecule type" value="Genomic_DNA"/>
</dbReference>
<dbReference type="GO" id="GO:0006260">
    <property type="term" value="P:DNA replication"/>
    <property type="evidence" value="ECO:0007669"/>
    <property type="project" value="InterPro"/>
</dbReference>
<dbReference type="InterPro" id="IPR012340">
    <property type="entry name" value="NA-bd_OB-fold"/>
</dbReference>
<evidence type="ECO:0000256" key="1">
    <source>
        <dbReference type="ARBA" id="ARBA00023125"/>
    </source>
</evidence>
<feature type="compositionally biased region" description="Low complexity" evidence="4">
    <location>
        <begin position="116"/>
        <end position="127"/>
    </location>
</feature>